<reference evidence="1 2" key="1">
    <citation type="journal article" date="2006" name="Science">
        <title>Genome of rice cluster I archaea -- the key methane producers in the rice rhizosphere.</title>
        <authorList>
            <person name="Erkel C."/>
            <person name="Kube M."/>
            <person name="Reinhardt R."/>
            <person name="Liesack W."/>
        </authorList>
    </citation>
    <scope>NUCLEOTIDE SEQUENCE [LARGE SCALE GENOMIC DNA]</scope>
    <source>
        <strain evidence="2">DSM 22066 / NBRC 105507 / MRE50</strain>
    </source>
</reference>
<sequence>MAINLYSSSESTVQVGDEVIEGVQSIDYKVNRNMSYVYSFNSHLRTGVNYGNKVVTGTIKVKSASNKLDSLVHKADYANPVNIVVSLKKGETTKALTFTNVFIEDRTFSMDVNGVGLSAYTFNAEDIQGES</sequence>
<dbReference type="Proteomes" id="UP000000663">
    <property type="component" value="Chromosome"/>
</dbReference>
<accession>Q0W403</accession>
<dbReference type="STRING" id="351160.RCIX1660"/>
<dbReference type="eggNOG" id="arCOG12574">
    <property type="taxonomic scope" value="Archaea"/>
</dbReference>
<dbReference type="OrthoDB" id="383795at2157"/>
<dbReference type="RefSeq" id="WP_012035673.1">
    <property type="nucleotide sequence ID" value="NC_009464.1"/>
</dbReference>
<gene>
    <name evidence="1" type="ORF">RCIX1660</name>
</gene>
<keyword evidence="2" id="KW-1185">Reference proteome</keyword>
<name>Q0W403_METAR</name>
<dbReference type="GeneID" id="5145464"/>
<proteinExistence type="predicted"/>
<protein>
    <submittedName>
        <fullName evidence="1">Uncharacterized protein</fullName>
    </submittedName>
</protein>
<evidence type="ECO:0000313" key="2">
    <source>
        <dbReference type="Proteomes" id="UP000000663"/>
    </source>
</evidence>
<dbReference type="AlphaFoldDB" id="Q0W403"/>
<dbReference type="KEGG" id="rci:RCIX1660"/>
<organism evidence="1 2">
    <name type="scientific">Methanocella arvoryzae (strain DSM 22066 / NBRC 105507 / MRE50)</name>
    <dbReference type="NCBI Taxonomy" id="351160"/>
    <lineage>
        <taxon>Archaea</taxon>
        <taxon>Methanobacteriati</taxon>
        <taxon>Methanobacteriota</taxon>
        <taxon>Stenosarchaea group</taxon>
        <taxon>Methanomicrobia</taxon>
        <taxon>Methanocellales</taxon>
        <taxon>Methanocellaceae</taxon>
        <taxon>Methanocella</taxon>
    </lineage>
</organism>
<evidence type="ECO:0000313" key="1">
    <source>
        <dbReference type="EMBL" id="CAJ36890.1"/>
    </source>
</evidence>
<dbReference type="EMBL" id="AM114193">
    <property type="protein sequence ID" value="CAJ36890.1"/>
    <property type="molecule type" value="Genomic_DNA"/>
</dbReference>